<dbReference type="RefSeq" id="WP_129588324.1">
    <property type="nucleotide sequence ID" value="NZ_NPZB01000001.1"/>
</dbReference>
<feature type="region of interest" description="Disordered" evidence="1">
    <location>
        <begin position="53"/>
        <end position="79"/>
    </location>
</feature>
<evidence type="ECO:0000313" key="4">
    <source>
        <dbReference type="EMBL" id="PNS08451.1"/>
    </source>
</evidence>
<protein>
    <recommendedName>
        <fullName evidence="3">DUF2846 domain-containing protein</fullName>
    </recommendedName>
</protein>
<evidence type="ECO:0000256" key="2">
    <source>
        <dbReference type="SAM" id="SignalP"/>
    </source>
</evidence>
<organism evidence="4 5">
    <name type="scientific">Solilutibacter silvestris</name>
    <dbReference type="NCBI Taxonomy" id="1645665"/>
    <lineage>
        <taxon>Bacteria</taxon>
        <taxon>Pseudomonadati</taxon>
        <taxon>Pseudomonadota</taxon>
        <taxon>Gammaproteobacteria</taxon>
        <taxon>Lysobacterales</taxon>
        <taxon>Lysobacteraceae</taxon>
        <taxon>Solilutibacter</taxon>
    </lineage>
</organism>
<dbReference type="InterPro" id="IPR022548">
    <property type="entry name" value="DUF2846"/>
</dbReference>
<dbReference type="AlphaFoldDB" id="A0A2K1Q087"/>
<keyword evidence="2" id="KW-0732">Signal</keyword>
<comment type="caution">
    <text evidence="4">The sequence shown here is derived from an EMBL/GenBank/DDBJ whole genome shotgun (WGS) entry which is preliminary data.</text>
</comment>
<evidence type="ECO:0000259" key="3">
    <source>
        <dbReference type="Pfam" id="PF11008"/>
    </source>
</evidence>
<feature type="domain" description="DUF2846" evidence="3">
    <location>
        <begin position="104"/>
        <end position="181"/>
    </location>
</feature>
<name>A0A2K1Q087_9GAMM</name>
<evidence type="ECO:0000313" key="5">
    <source>
        <dbReference type="Proteomes" id="UP000236220"/>
    </source>
</evidence>
<evidence type="ECO:0000256" key="1">
    <source>
        <dbReference type="SAM" id="MobiDB-lite"/>
    </source>
</evidence>
<keyword evidence="5" id="KW-1185">Reference proteome</keyword>
<accession>A0A2K1Q087</accession>
<sequence>MKRTLAALAVALVCSLITLPVMAQGAIAMPMQQATTTDQAMPVQQAPTTALPAAAQVPTATPAPATAQAPTATPAPATAQAPIATPAPAVASTEPQGLVGPAPADKAQIVFFRPSGMGAAISFKVREGEQELGKLGNRDYFIVTVAPGKHSYVVHSEAKDTLNMEADAGETYYVRGSMSMGFMVGHPHLAQSDKATFDGISSKLSKTN</sequence>
<gene>
    <name evidence="4" type="ORF">Lysil_0080</name>
</gene>
<feature type="chain" id="PRO_5014332740" description="DUF2846 domain-containing protein" evidence="2">
    <location>
        <begin position="24"/>
        <end position="208"/>
    </location>
</feature>
<dbReference type="OrthoDB" id="7428674at2"/>
<feature type="signal peptide" evidence="2">
    <location>
        <begin position="1"/>
        <end position="23"/>
    </location>
</feature>
<proteinExistence type="predicted"/>
<reference evidence="4 5" key="1">
    <citation type="submission" date="2017-08" db="EMBL/GenBank/DDBJ databases">
        <title>Lysobacter sylvestris genome.</title>
        <authorList>
            <person name="Zhang D.-C."/>
            <person name="Albuquerque L."/>
            <person name="Franca L."/>
            <person name="Froufe H.J.C."/>
            <person name="Barroso C."/>
            <person name="Egas C."/>
            <person name="Da Costa M."/>
            <person name="Margesin R."/>
        </authorList>
    </citation>
    <scope>NUCLEOTIDE SEQUENCE [LARGE SCALE GENOMIC DNA]</scope>
    <source>
        <strain evidence="4 5">AM20-91</strain>
    </source>
</reference>
<dbReference type="EMBL" id="NPZB01000001">
    <property type="protein sequence ID" value="PNS08451.1"/>
    <property type="molecule type" value="Genomic_DNA"/>
</dbReference>
<dbReference type="Pfam" id="PF11008">
    <property type="entry name" value="DUF2846"/>
    <property type="match status" value="1"/>
</dbReference>
<dbReference type="Proteomes" id="UP000236220">
    <property type="component" value="Unassembled WGS sequence"/>
</dbReference>